<dbReference type="AlphaFoldDB" id="A0A915K843"/>
<dbReference type="Proteomes" id="UP000887565">
    <property type="component" value="Unplaced"/>
</dbReference>
<feature type="transmembrane region" description="Helical" evidence="1">
    <location>
        <begin position="48"/>
        <end position="65"/>
    </location>
</feature>
<dbReference type="WBParaSite" id="nRc.2.0.1.t34861-RA">
    <property type="protein sequence ID" value="nRc.2.0.1.t34861-RA"/>
    <property type="gene ID" value="nRc.2.0.1.g34861"/>
</dbReference>
<keyword evidence="1" id="KW-1133">Transmembrane helix</keyword>
<organism evidence="2 3">
    <name type="scientific">Romanomermis culicivorax</name>
    <name type="common">Nematode worm</name>
    <dbReference type="NCBI Taxonomy" id="13658"/>
    <lineage>
        <taxon>Eukaryota</taxon>
        <taxon>Metazoa</taxon>
        <taxon>Ecdysozoa</taxon>
        <taxon>Nematoda</taxon>
        <taxon>Enoplea</taxon>
        <taxon>Dorylaimia</taxon>
        <taxon>Mermithida</taxon>
        <taxon>Mermithoidea</taxon>
        <taxon>Mermithidae</taxon>
        <taxon>Romanomermis</taxon>
    </lineage>
</organism>
<evidence type="ECO:0000313" key="2">
    <source>
        <dbReference type="Proteomes" id="UP000887565"/>
    </source>
</evidence>
<evidence type="ECO:0000256" key="1">
    <source>
        <dbReference type="SAM" id="Phobius"/>
    </source>
</evidence>
<proteinExistence type="predicted"/>
<evidence type="ECO:0000313" key="3">
    <source>
        <dbReference type="WBParaSite" id="nRc.2.0.1.t34861-RA"/>
    </source>
</evidence>
<name>A0A915K843_ROMCU</name>
<reference evidence="3" key="1">
    <citation type="submission" date="2022-11" db="UniProtKB">
        <authorList>
            <consortium name="WormBaseParasite"/>
        </authorList>
    </citation>
    <scope>IDENTIFICATION</scope>
</reference>
<protein>
    <submittedName>
        <fullName evidence="3">Uncharacterized protein</fullName>
    </submittedName>
</protein>
<keyword evidence="2" id="KW-1185">Reference proteome</keyword>
<keyword evidence="1" id="KW-0472">Membrane</keyword>
<keyword evidence="1" id="KW-0812">Transmembrane</keyword>
<accession>A0A915K843</accession>
<sequence>MKKTDKKEETRLRKKQGKEIMGKGCPATSLGQQTAGIRSSCWRKEDPVYIFLMMVQMMVACIFILDEDRQMDHQCKKRKNHWTFIGDSFRFHTKVDDNRRLRSNLSLTIDPSPCFYSNSKVKNLRILIPEIWRP</sequence>